<dbReference type="AlphaFoldDB" id="A0A552UHL7"/>
<evidence type="ECO:0000313" key="1">
    <source>
        <dbReference type="EMBL" id="TRW17715.1"/>
    </source>
</evidence>
<dbReference type="EMBL" id="VJWA01000001">
    <property type="protein sequence ID" value="TRW17715.1"/>
    <property type="molecule type" value="Genomic_DNA"/>
</dbReference>
<comment type="caution">
    <text evidence="1">The sequence shown here is derived from an EMBL/GenBank/DDBJ whole genome shotgun (WGS) entry which is preliminary data.</text>
</comment>
<reference evidence="1 2" key="1">
    <citation type="submission" date="2019-07" db="EMBL/GenBank/DDBJ databases">
        <title>Novel species isolated from glacier.</title>
        <authorList>
            <person name="Liu Q."/>
            <person name="Xin Y.-H."/>
        </authorList>
    </citation>
    <scope>NUCLEOTIDE SEQUENCE [LARGE SCALE GENOMIC DNA]</scope>
    <source>
        <strain evidence="1 2">LB1R16</strain>
    </source>
</reference>
<dbReference type="Proteomes" id="UP000317894">
    <property type="component" value="Unassembled WGS sequence"/>
</dbReference>
<sequence length="136" mass="14573">MKSTAATTCPAPAGVAPGLNRRRFRQCFRKEQIMPARFAATANAFEKGIESTPPASAVKLIEGWEEALSKVDLPGTKGIERDLGALKKALDTEEPDGERVRTLLGKLSEEVTRIAARTDGAVQPKLEDLGEALKAA</sequence>
<accession>A0A552UHL7</accession>
<keyword evidence="2" id="KW-1185">Reference proteome</keyword>
<gene>
    <name evidence="1" type="ORF">FMM06_06130</name>
</gene>
<proteinExistence type="predicted"/>
<name>A0A552UHL7_9SPHN</name>
<protein>
    <submittedName>
        <fullName evidence="1">Uncharacterized protein</fullName>
    </submittedName>
</protein>
<organism evidence="1 2">
    <name type="scientific">Glacieibacterium frigidum</name>
    <dbReference type="NCBI Taxonomy" id="2593303"/>
    <lineage>
        <taxon>Bacteria</taxon>
        <taxon>Pseudomonadati</taxon>
        <taxon>Pseudomonadota</taxon>
        <taxon>Alphaproteobacteria</taxon>
        <taxon>Sphingomonadales</taxon>
        <taxon>Sphingosinicellaceae</taxon>
        <taxon>Glacieibacterium</taxon>
    </lineage>
</organism>
<evidence type="ECO:0000313" key="2">
    <source>
        <dbReference type="Proteomes" id="UP000317894"/>
    </source>
</evidence>